<name>A0A5C6AP49_9BACT</name>
<keyword evidence="1" id="KW-0732">Signal</keyword>
<evidence type="ECO:0000313" key="2">
    <source>
        <dbReference type="EMBL" id="TWU01287.1"/>
    </source>
</evidence>
<feature type="signal peptide" evidence="1">
    <location>
        <begin position="1"/>
        <end position="31"/>
    </location>
</feature>
<protein>
    <submittedName>
        <fullName evidence="2">Uncharacterized protein</fullName>
    </submittedName>
</protein>
<organism evidence="2 3">
    <name type="scientific">Stieleria varia</name>
    <dbReference type="NCBI Taxonomy" id="2528005"/>
    <lineage>
        <taxon>Bacteria</taxon>
        <taxon>Pseudomonadati</taxon>
        <taxon>Planctomycetota</taxon>
        <taxon>Planctomycetia</taxon>
        <taxon>Pirellulales</taxon>
        <taxon>Pirellulaceae</taxon>
        <taxon>Stieleria</taxon>
    </lineage>
</organism>
<evidence type="ECO:0000313" key="3">
    <source>
        <dbReference type="Proteomes" id="UP000320176"/>
    </source>
</evidence>
<dbReference type="AlphaFoldDB" id="A0A5C6AP49"/>
<proteinExistence type="predicted"/>
<reference evidence="2 3" key="1">
    <citation type="submission" date="2019-02" db="EMBL/GenBank/DDBJ databases">
        <title>Deep-cultivation of Planctomycetes and their phenomic and genomic characterization uncovers novel biology.</title>
        <authorList>
            <person name="Wiegand S."/>
            <person name="Jogler M."/>
            <person name="Boedeker C."/>
            <person name="Pinto D."/>
            <person name="Vollmers J."/>
            <person name="Rivas-Marin E."/>
            <person name="Kohn T."/>
            <person name="Peeters S.H."/>
            <person name="Heuer A."/>
            <person name="Rast P."/>
            <person name="Oberbeckmann S."/>
            <person name="Bunk B."/>
            <person name="Jeske O."/>
            <person name="Meyerdierks A."/>
            <person name="Storesund J.E."/>
            <person name="Kallscheuer N."/>
            <person name="Luecker S."/>
            <person name="Lage O.M."/>
            <person name="Pohl T."/>
            <person name="Merkel B.J."/>
            <person name="Hornburger P."/>
            <person name="Mueller R.-W."/>
            <person name="Bruemmer F."/>
            <person name="Labrenz M."/>
            <person name="Spormann A.M."/>
            <person name="Op Den Camp H."/>
            <person name="Overmann J."/>
            <person name="Amann R."/>
            <person name="Jetten M.S.M."/>
            <person name="Mascher T."/>
            <person name="Medema M.H."/>
            <person name="Devos D.P."/>
            <person name="Kaster A.-K."/>
            <person name="Ovreas L."/>
            <person name="Rohde M."/>
            <person name="Galperin M.Y."/>
            <person name="Jogler C."/>
        </authorList>
    </citation>
    <scope>NUCLEOTIDE SEQUENCE [LARGE SCALE GENOMIC DNA]</scope>
    <source>
        <strain evidence="2 3">Pla52n</strain>
    </source>
</reference>
<sequence precursor="true">MVHISPPLRKSLQVAFAALLLTFGLCSTADAAFELGIHQQTASAASVEMGSDSLPQQPVAEQGSDDLRSIQASEFGTSAPSGVCSDNLILTPLEVVWLHKFEEKVKPIRIPKYLEMVPRRCA</sequence>
<feature type="chain" id="PRO_5022930094" evidence="1">
    <location>
        <begin position="32"/>
        <end position="122"/>
    </location>
</feature>
<dbReference type="EMBL" id="SJPN01000005">
    <property type="protein sequence ID" value="TWU01287.1"/>
    <property type="molecule type" value="Genomic_DNA"/>
</dbReference>
<keyword evidence="3" id="KW-1185">Reference proteome</keyword>
<dbReference type="Proteomes" id="UP000320176">
    <property type="component" value="Unassembled WGS sequence"/>
</dbReference>
<evidence type="ECO:0000256" key="1">
    <source>
        <dbReference type="SAM" id="SignalP"/>
    </source>
</evidence>
<accession>A0A5C6AP49</accession>
<comment type="caution">
    <text evidence="2">The sequence shown here is derived from an EMBL/GenBank/DDBJ whole genome shotgun (WGS) entry which is preliminary data.</text>
</comment>
<gene>
    <name evidence="2" type="ORF">Pla52n_46610</name>
</gene>